<evidence type="ECO:0000259" key="1">
    <source>
        <dbReference type="Pfam" id="PF04230"/>
    </source>
</evidence>
<gene>
    <name evidence="2" type="ORF">LMG26411_03034</name>
</gene>
<proteinExistence type="predicted"/>
<reference evidence="2 3" key="1">
    <citation type="submission" date="2021-03" db="EMBL/GenBank/DDBJ databases">
        <authorList>
            <person name="Peeters C."/>
        </authorList>
    </citation>
    <scope>NUCLEOTIDE SEQUENCE [LARGE SCALE GENOMIC DNA]</scope>
    <source>
        <strain evidence="2 3">LMG 26411</strain>
    </source>
</reference>
<dbReference type="InterPro" id="IPR007345">
    <property type="entry name" value="Polysacch_pyruvyl_Trfase"/>
</dbReference>
<dbReference type="Proteomes" id="UP000672657">
    <property type="component" value="Unassembled WGS sequence"/>
</dbReference>
<name>A0ABN7PXZ6_9BURK</name>
<keyword evidence="3" id="KW-1185">Reference proteome</keyword>
<organism evidence="2 3">
    <name type="scientific">Cupriavidus numazuensis</name>
    <dbReference type="NCBI Taxonomy" id="221992"/>
    <lineage>
        <taxon>Bacteria</taxon>
        <taxon>Pseudomonadati</taxon>
        <taxon>Pseudomonadota</taxon>
        <taxon>Betaproteobacteria</taxon>
        <taxon>Burkholderiales</taxon>
        <taxon>Burkholderiaceae</taxon>
        <taxon>Cupriavidus</taxon>
    </lineage>
</organism>
<comment type="caution">
    <text evidence="2">The sequence shown here is derived from an EMBL/GenBank/DDBJ whole genome shotgun (WGS) entry which is preliminary data.</text>
</comment>
<evidence type="ECO:0000313" key="2">
    <source>
        <dbReference type="EMBL" id="CAG2146922.1"/>
    </source>
</evidence>
<feature type="domain" description="Polysaccharide pyruvyl transferase" evidence="1">
    <location>
        <begin position="159"/>
        <end position="332"/>
    </location>
</feature>
<dbReference type="EMBL" id="CAJPVI010000017">
    <property type="protein sequence ID" value="CAG2146922.1"/>
    <property type="molecule type" value="Genomic_DNA"/>
</dbReference>
<dbReference type="RefSeq" id="WP_244873852.1">
    <property type="nucleotide sequence ID" value="NZ_CAJPVI010000017.1"/>
</dbReference>
<sequence>MKAQEHRPAILFGAFDRHNFGDLLLAHIATHALKGRTLHYGGLADRDLSRVGGHKVQALARVAASLGNTPVDIIHVGGEILTCSAWEAAVMLLPANEAPAVVARLDAQPAQRAAWASAQLGLGDLAPYLLPKGLFANVASVRYHAVGGIDLDRLEPAMRAEVVAKLQAATSVSVRDLQTRTILETAGVSCHLAPDPAVMVADVFAPRIRGHARQGEVARVISACPRGYLAVQCSADFGDDETLAALARQLERMAREWALGIVLFRAGAAPWHDDLAVYRRLAARMGNVPVVVFCSLDLWDICALVAHSRGYAGSSLHGSIVASAFALPRVGLLRPGQSLASSKQAAFAGTWGSAGAPAAVPPAALASGMAEAMGAGQADRDAFARELVKAFGASA</sequence>
<protein>
    <recommendedName>
        <fullName evidence="1">Polysaccharide pyruvyl transferase domain-containing protein</fullName>
    </recommendedName>
</protein>
<evidence type="ECO:0000313" key="3">
    <source>
        <dbReference type="Proteomes" id="UP000672657"/>
    </source>
</evidence>
<accession>A0ABN7PXZ6</accession>
<dbReference type="Pfam" id="PF04230">
    <property type="entry name" value="PS_pyruv_trans"/>
    <property type="match status" value="1"/>
</dbReference>